<evidence type="ECO:0000313" key="1">
    <source>
        <dbReference type="EMBL" id="KAJ6415936.1"/>
    </source>
</evidence>
<gene>
    <name evidence="1" type="ORF">OIU84_004680</name>
</gene>
<dbReference type="AlphaFoldDB" id="A0AAD6K2U0"/>
<dbReference type="PANTHER" id="PTHR35461">
    <property type="entry name" value="BNAANNG14610D PROTEIN"/>
    <property type="match status" value="1"/>
</dbReference>
<reference evidence="1 2" key="1">
    <citation type="journal article" date="2023" name="Int. J. Mol. Sci.">
        <title>De Novo Assembly and Annotation of 11 Diverse Shrub Willow (Salix) Genomes Reveals Novel Gene Organization in Sex-Linked Regions.</title>
        <authorList>
            <person name="Hyden B."/>
            <person name="Feng K."/>
            <person name="Yates T.B."/>
            <person name="Jawdy S."/>
            <person name="Cereghino C."/>
            <person name="Smart L.B."/>
            <person name="Muchero W."/>
        </authorList>
    </citation>
    <scope>NUCLEOTIDE SEQUENCE [LARGE SCALE GENOMIC DNA]</scope>
    <source>
        <tissue evidence="1">Shoot tip</tissue>
    </source>
</reference>
<evidence type="ECO:0000313" key="2">
    <source>
        <dbReference type="Proteomes" id="UP001162972"/>
    </source>
</evidence>
<comment type="caution">
    <text evidence="1">The sequence shown here is derived from an EMBL/GenBank/DDBJ whole genome shotgun (WGS) entry which is preliminary data.</text>
</comment>
<dbReference type="EMBL" id="JAPFFJ010000012">
    <property type="protein sequence ID" value="KAJ6415936.1"/>
    <property type="molecule type" value="Genomic_DNA"/>
</dbReference>
<dbReference type="Proteomes" id="UP001162972">
    <property type="component" value="Chromosome 3"/>
</dbReference>
<organism evidence="1 2">
    <name type="scientific">Salix udensis</name>
    <dbReference type="NCBI Taxonomy" id="889485"/>
    <lineage>
        <taxon>Eukaryota</taxon>
        <taxon>Viridiplantae</taxon>
        <taxon>Streptophyta</taxon>
        <taxon>Embryophyta</taxon>
        <taxon>Tracheophyta</taxon>
        <taxon>Spermatophyta</taxon>
        <taxon>Magnoliopsida</taxon>
        <taxon>eudicotyledons</taxon>
        <taxon>Gunneridae</taxon>
        <taxon>Pentapetalae</taxon>
        <taxon>rosids</taxon>
        <taxon>fabids</taxon>
        <taxon>Malpighiales</taxon>
        <taxon>Salicaceae</taxon>
        <taxon>Saliceae</taxon>
        <taxon>Salix</taxon>
    </lineage>
</organism>
<sequence length="210" mass="24269">MVFVASNNFFLEGRDKRKKALCVTSPSAPLPLSPVRTRLSLCNKNLKQQQMQLRESIHSTKKLFHNTIQNLKSIFFGGYQKLTKHSSFNPFSCGSGNVRNHQTGQYYEDFFNELECDLEKAMNRKSSSLMGSEEPVRDEDKMKELEMMDVSNVEHVLDVEEALHYYSRLKSPVYQDIVDEFFTDMYTEFSVPQAAASINSSKRRIESIRL</sequence>
<dbReference type="PANTHER" id="PTHR35461:SF1">
    <property type="entry name" value="LOW PROTEIN: ATP-DEPENDENT RNA HELICASE-LIKE PROTEIN"/>
    <property type="match status" value="1"/>
</dbReference>
<name>A0AAD6K2U0_9ROSI</name>
<accession>A0AAD6K2U0</accession>
<protein>
    <submittedName>
        <fullName evidence="1">Uncharacterized protein</fullName>
    </submittedName>
</protein>
<keyword evidence="2" id="KW-1185">Reference proteome</keyword>
<proteinExistence type="predicted"/>